<feature type="transmembrane region" description="Helical" evidence="7">
    <location>
        <begin position="305"/>
        <end position="326"/>
    </location>
</feature>
<evidence type="ECO:0000256" key="5">
    <source>
        <dbReference type="ARBA" id="ARBA00022989"/>
    </source>
</evidence>
<accession>A0ABV8UDE2</accession>
<keyword evidence="2" id="KW-0813">Transport</keyword>
<dbReference type="InterPro" id="IPR036259">
    <property type="entry name" value="MFS_trans_sf"/>
</dbReference>
<dbReference type="RefSeq" id="WP_068146889.1">
    <property type="nucleotide sequence ID" value="NZ_JBHSCR010000016.1"/>
</dbReference>
<feature type="transmembrane region" description="Helical" evidence="7">
    <location>
        <begin position="338"/>
        <end position="359"/>
    </location>
</feature>
<evidence type="ECO:0000259" key="8">
    <source>
        <dbReference type="PROSITE" id="PS50850"/>
    </source>
</evidence>
<keyword evidence="3" id="KW-1003">Cell membrane</keyword>
<keyword evidence="6 7" id="KW-0472">Membrane</keyword>
<dbReference type="Gene3D" id="1.20.1720.10">
    <property type="entry name" value="Multidrug resistance protein D"/>
    <property type="match status" value="2"/>
</dbReference>
<evidence type="ECO:0000256" key="4">
    <source>
        <dbReference type="ARBA" id="ARBA00022692"/>
    </source>
</evidence>
<feature type="transmembrane region" description="Helical" evidence="7">
    <location>
        <begin position="143"/>
        <end position="165"/>
    </location>
</feature>
<dbReference type="PANTHER" id="PTHR23501">
    <property type="entry name" value="MAJOR FACILITATOR SUPERFAMILY"/>
    <property type="match status" value="1"/>
</dbReference>
<feature type="transmembrane region" description="Helical" evidence="7">
    <location>
        <begin position="57"/>
        <end position="77"/>
    </location>
</feature>
<feature type="transmembrane region" description="Helical" evidence="7">
    <location>
        <begin position="109"/>
        <end position="131"/>
    </location>
</feature>
<organism evidence="9 10">
    <name type="scientific">Kordiimonas lipolytica</name>
    <dbReference type="NCBI Taxonomy" id="1662421"/>
    <lineage>
        <taxon>Bacteria</taxon>
        <taxon>Pseudomonadati</taxon>
        <taxon>Pseudomonadota</taxon>
        <taxon>Alphaproteobacteria</taxon>
        <taxon>Kordiimonadales</taxon>
        <taxon>Kordiimonadaceae</taxon>
        <taxon>Kordiimonas</taxon>
    </lineage>
</organism>
<keyword evidence="5 7" id="KW-1133">Transmembrane helix</keyword>
<dbReference type="SUPFAM" id="SSF103473">
    <property type="entry name" value="MFS general substrate transporter"/>
    <property type="match status" value="1"/>
</dbReference>
<dbReference type="InterPro" id="IPR011701">
    <property type="entry name" value="MFS"/>
</dbReference>
<dbReference type="InterPro" id="IPR020846">
    <property type="entry name" value="MFS_dom"/>
</dbReference>
<dbReference type="NCBIfam" id="TIGR00711">
    <property type="entry name" value="efflux_EmrB"/>
    <property type="match status" value="1"/>
</dbReference>
<comment type="caution">
    <text evidence="9">The sequence shown here is derived from an EMBL/GenBank/DDBJ whole genome shotgun (WGS) entry which is preliminary data.</text>
</comment>
<feature type="transmembrane region" description="Helical" evidence="7">
    <location>
        <begin position="235"/>
        <end position="253"/>
    </location>
</feature>
<name>A0ABV8UDE2_9PROT</name>
<gene>
    <name evidence="9" type="ORF">ACFO5Q_15630</name>
</gene>
<feature type="transmembrane region" description="Helical" evidence="7">
    <location>
        <begin position="371"/>
        <end position="391"/>
    </location>
</feature>
<evidence type="ECO:0000313" key="9">
    <source>
        <dbReference type="EMBL" id="MFC4349283.1"/>
    </source>
</evidence>
<feature type="transmembrane region" description="Helical" evidence="7">
    <location>
        <begin position="171"/>
        <end position="192"/>
    </location>
</feature>
<evidence type="ECO:0000256" key="6">
    <source>
        <dbReference type="ARBA" id="ARBA00023136"/>
    </source>
</evidence>
<reference evidence="10" key="1">
    <citation type="journal article" date="2019" name="Int. J. Syst. Evol. Microbiol.">
        <title>The Global Catalogue of Microorganisms (GCM) 10K type strain sequencing project: providing services to taxonomists for standard genome sequencing and annotation.</title>
        <authorList>
            <consortium name="The Broad Institute Genomics Platform"/>
            <consortium name="The Broad Institute Genome Sequencing Center for Infectious Disease"/>
            <person name="Wu L."/>
            <person name="Ma J."/>
        </authorList>
    </citation>
    <scope>NUCLEOTIDE SEQUENCE [LARGE SCALE GENOMIC DNA]</scope>
    <source>
        <strain evidence="10">CGMCC 1.15304</strain>
    </source>
</reference>
<feature type="domain" description="Major facilitator superfamily (MFS) profile" evidence="8">
    <location>
        <begin position="18"/>
        <end position="503"/>
    </location>
</feature>
<dbReference type="PANTHER" id="PTHR23501:SF174">
    <property type="entry name" value="MULTIDRUG EXPORT PROTEIN EMRB-RELATED"/>
    <property type="match status" value="1"/>
</dbReference>
<evidence type="ECO:0000256" key="7">
    <source>
        <dbReference type="SAM" id="Phobius"/>
    </source>
</evidence>
<keyword evidence="10" id="KW-1185">Reference proteome</keyword>
<comment type="subcellular location">
    <subcellularLocation>
        <location evidence="1">Cell membrane</location>
        <topology evidence="1">Multi-pass membrane protein</topology>
    </subcellularLocation>
</comment>
<evidence type="ECO:0000256" key="1">
    <source>
        <dbReference type="ARBA" id="ARBA00004651"/>
    </source>
</evidence>
<feature type="transmembrane region" description="Helical" evidence="7">
    <location>
        <begin position="273"/>
        <end position="293"/>
    </location>
</feature>
<dbReference type="Pfam" id="PF07690">
    <property type="entry name" value="MFS_1"/>
    <property type="match status" value="1"/>
</dbReference>
<feature type="transmembrane region" description="Helical" evidence="7">
    <location>
        <begin position="204"/>
        <end position="223"/>
    </location>
</feature>
<dbReference type="InterPro" id="IPR004638">
    <property type="entry name" value="EmrB-like"/>
</dbReference>
<sequence>MSATGNPASEITDHRTGLLLCLMAAVSLHTIDATIVNVALPEMRGTLQATFDQISWVVTTYIIAAVVLTPLVGWAASRFGVKRLMILSVSVFTLASVLCGLAITLEAMLAARILQGAAGAPLIPLAIATMNRMSTDNADRARLMALFGMGTMAGPVLGPSLGGYITDIASWRWVFFINLPVGLLTAIGLGMTMKRGMHFPGHKLNFIGFFSLAIAIGTLQLALDRGESEDWFESTEIIAYALVFLAAAWIFTVNSRTSSRPFLPAALFRDRNYMIGMLLILITAGNMTASVVLQPPMMQNLMGYPVLDTGVILMWRGVGMMAGMMLTPRFTHFLSVRLLLALGGACMAAGLFPFIHLTTETPAFILAVPPILHGFGIGILFVIASTVAYASISHEMQVEASSVFSLVRGLGQAAAISVVVALVSRYSQINHAELVERISPLRAFTPKAISMSGSPEALQQLAISEMLVQREAAMMAYNNAYMALFAAALFVIITSFFVKMPDEAETEEGSGHPVEA</sequence>
<keyword evidence="4 7" id="KW-0812">Transmembrane</keyword>
<dbReference type="Proteomes" id="UP001595776">
    <property type="component" value="Unassembled WGS sequence"/>
</dbReference>
<proteinExistence type="predicted"/>
<evidence type="ECO:0000313" key="10">
    <source>
        <dbReference type="Proteomes" id="UP001595776"/>
    </source>
</evidence>
<evidence type="ECO:0000256" key="3">
    <source>
        <dbReference type="ARBA" id="ARBA00022475"/>
    </source>
</evidence>
<dbReference type="EMBL" id="JBHSCR010000016">
    <property type="protein sequence ID" value="MFC4349283.1"/>
    <property type="molecule type" value="Genomic_DNA"/>
</dbReference>
<dbReference type="PROSITE" id="PS50850">
    <property type="entry name" value="MFS"/>
    <property type="match status" value="1"/>
</dbReference>
<feature type="transmembrane region" description="Helical" evidence="7">
    <location>
        <begin position="480"/>
        <end position="498"/>
    </location>
</feature>
<evidence type="ECO:0000256" key="2">
    <source>
        <dbReference type="ARBA" id="ARBA00022448"/>
    </source>
</evidence>
<feature type="transmembrane region" description="Helical" evidence="7">
    <location>
        <begin position="84"/>
        <end position="103"/>
    </location>
</feature>
<protein>
    <submittedName>
        <fullName evidence="9">DHA2 family efflux MFS transporter permease subunit</fullName>
    </submittedName>
</protein>
<dbReference type="CDD" id="cd17503">
    <property type="entry name" value="MFS_LmrB_MDR_like"/>
    <property type="match status" value="1"/>
</dbReference>